<protein>
    <submittedName>
        <fullName evidence="1">Uncharacterized protein</fullName>
    </submittedName>
</protein>
<gene>
    <name evidence="1" type="ORF">Pfl04_20010</name>
</gene>
<reference evidence="1" key="1">
    <citation type="submission" date="2021-01" db="EMBL/GenBank/DDBJ databases">
        <title>Whole genome shotgun sequence of Planosporangium flavigriseum NBRC 105377.</title>
        <authorList>
            <person name="Komaki H."/>
            <person name="Tamura T."/>
        </authorList>
    </citation>
    <scope>NUCLEOTIDE SEQUENCE</scope>
    <source>
        <strain evidence="1">NBRC 105377</strain>
    </source>
</reference>
<keyword evidence="2" id="KW-1185">Reference proteome</keyword>
<sequence length="77" mass="8675">MQPANEQLDVDSPRSQYVDPDLVTPAYKHLEIGLDGALPAVATGTPTYLRQERMFHTARLTNVDGPLWRSTRLRLRG</sequence>
<accession>A0A8J3LKQ1</accession>
<evidence type="ECO:0000313" key="1">
    <source>
        <dbReference type="EMBL" id="GIG73597.1"/>
    </source>
</evidence>
<proteinExistence type="predicted"/>
<dbReference type="EMBL" id="BONU01000010">
    <property type="protein sequence ID" value="GIG73597.1"/>
    <property type="molecule type" value="Genomic_DNA"/>
</dbReference>
<organism evidence="1 2">
    <name type="scientific">Planosporangium flavigriseum</name>
    <dbReference type="NCBI Taxonomy" id="373681"/>
    <lineage>
        <taxon>Bacteria</taxon>
        <taxon>Bacillati</taxon>
        <taxon>Actinomycetota</taxon>
        <taxon>Actinomycetes</taxon>
        <taxon>Micromonosporales</taxon>
        <taxon>Micromonosporaceae</taxon>
        <taxon>Planosporangium</taxon>
    </lineage>
</organism>
<dbReference type="AlphaFoldDB" id="A0A8J3LKQ1"/>
<comment type="caution">
    <text evidence="1">The sequence shown here is derived from an EMBL/GenBank/DDBJ whole genome shotgun (WGS) entry which is preliminary data.</text>
</comment>
<evidence type="ECO:0000313" key="2">
    <source>
        <dbReference type="Proteomes" id="UP000653674"/>
    </source>
</evidence>
<dbReference type="Proteomes" id="UP000653674">
    <property type="component" value="Unassembled WGS sequence"/>
</dbReference>
<name>A0A8J3LKQ1_9ACTN</name>